<proteinExistence type="inferred from homology"/>
<dbReference type="InterPro" id="IPR010985">
    <property type="entry name" value="Ribbon_hlx_hlx"/>
</dbReference>
<dbReference type="SUPFAM" id="SSF47598">
    <property type="entry name" value="Ribbon-helix-helix"/>
    <property type="match status" value="1"/>
</dbReference>
<evidence type="ECO:0000256" key="3">
    <source>
        <dbReference type="ARBA" id="ARBA00020541"/>
    </source>
</evidence>
<dbReference type="AlphaFoldDB" id="A0AA44Z6Y7"/>
<sequence length="68" mass="7652">MPAHVDKKGMSVLLRLSPEMTDMLSKAAERSGRSNTKEALLRLEDHLTYFTDLATAGRRFIAEDSEQN</sequence>
<protein>
    <recommendedName>
        <fullName evidence="3">Relaxosome protein TraY</fullName>
    </recommendedName>
</protein>
<keyword evidence="6" id="KW-0238">DNA-binding</keyword>
<keyword evidence="4" id="KW-0963">Cytoplasm</keyword>
<organism evidence="7 8">
    <name type="scientific">Cronobacter sakazakii</name>
    <name type="common">Enterobacter sakazakii</name>
    <dbReference type="NCBI Taxonomy" id="28141"/>
    <lineage>
        <taxon>Bacteria</taxon>
        <taxon>Pseudomonadati</taxon>
        <taxon>Pseudomonadota</taxon>
        <taxon>Gammaproteobacteria</taxon>
        <taxon>Enterobacterales</taxon>
        <taxon>Enterobacteriaceae</taxon>
        <taxon>Cronobacter</taxon>
    </lineage>
</organism>
<accession>A0AA44Z6Y7</accession>
<evidence type="ECO:0000256" key="6">
    <source>
        <dbReference type="ARBA" id="ARBA00023125"/>
    </source>
</evidence>
<dbReference type="InterPro" id="IPR013321">
    <property type="entry name" value="Arc_rbn_hlx_hlx"/>
</dbReference>
<evidence type="ECO:0000256" key="2">
    <source>
        <dbReference type="ARBA" id="ARBA00007183"/>
    </source>
</evidence>
<comment type="subcellular location">
    <subcellularLocation>
        <location evidence="1">Cytoplasm</location>
    </subcellularLocation>
</comment>
<gene>
    <name evidence="7" type="ORF">B7T07_20870</name>
</gene>
<comment type="caution">
    <text evidence="7">The sequence shown here is derived from an EMBL/GenBank/DDBJ whole genome shotgun (WGS) entry which is preliminary data.</text>
</comment>
<evidence type="ECO:0000256" key="1">
    <source>
        <dbReference type="ARBA" id="ARBA00004496"/>
    </source>
</evidence>
<dbReference type="GO" id="GO:0005737">
    <property type="term" value="C:cytoplasm"/>
    <property type="evidence" value="ECO:0007669"/>
    <property type="project" value="UniProtKB-SubCell"/>
</dbReference>
<keyword evidence="5" id="KW-0184">Conjugation</keyword>
<evidence type="ECO:0000256" key="5">
    <source>
        <dbReference type="ARBA" id="ARBA00022971"/>
    </source>
</evidence>
<dbReference type="Pfam" id="PF05509">
    <property type="entry name" value="TraY"/>
    <property type="match status" value="1"/>
</dbReference>
<evidence type="ECO:0000313" key="7">
    <source>
        <dbReference type="EMBL" id="PUW01540.1"/>
    </source>
</evidence>
<dbReference type="GO" id="GO:0043565">
    <property type="term" value="F:sequence-specific DNA binding"/>
    <property type="evidence" value="ECO:0007669"/>
    <property type="project" value="UniProtKB-ARBA"/>
</dbReference>
<dbReference type="Proteomes" id="UP000244856">
    <property type="component" value="Unassembled WGS sequence"/>
</dbReference>
<reference evidence="7 8" key="1">
    <citation type="submission" date="2017-04" db="EMBL/GenBank/DDBJ databases">
        <title>Cronobacter sakazakii, ST83 Lineage Isolates.</title>
        <authorList>
            <person name="Chase H."/>
            <person name="Tall B."/>
            <person name="Gopinath G."/>
            <person name="Lehner A."/>
        </authorList>
    </citation>
    <scope>NUCLEOTIDE SEQUENCE [LARGE SCALE GENOMIC DNA]</scope>
    <source>
        <strain evidence="7 8">MOD1_Comp15</strain>
    </source>
</reference>
<dbReference type="GO" id="GO:0006355">
    <property type="term" value="P:regulation of DNA-templated transcription"/>
    <property type="evidence" value="ECO:0007669"/>
    <property type="project" value="InterPro"/>
</dbReference>
<dbReference type="InterPro" id="IPR008876">
    <property type="entry name" value="TraY"/>
</dbReference>
<dbReference type="EMBL" id="NCTU01000023">
    <property type="protein sequence ID" value="PUW01540.1"/>
    <property type="molecule type" value="Genomic_DNA"/>
</dbReference>
<dbReference type="RefSeq" id="WP_085107904.1">
    <property type="nucleotide sequence ID" value="NZ_NCTU01000023.1"/>
</dbReference>
<name>A0AA44Z6Y7_CROSK</name>
<comment type="similarity">
    <text evidence="2">Belongs to the TraY family.</text>
</comment>
<evidence type="ECO:0000313" key="8">
    <source>
        <dbReference type="Proteomes" id="UP000244856"/>
    </source>
</evidence>
<dbReference type="Gene3D" id="1.10.1220.10">
    <property type="entry name" value="Met repressor-like"/>
    <property type="match status" value="1"/>
</dbReference>
<evidence type="ECO:0000256" key="4">
    <source>
        <dbReference type="ARBA" id="ARBA00022490"/>
    </source>
</evidence>